<keyword evidence="10" id="KW-1185">Reference proteome</keyword>
<dbReference type="InterPro" id="IPR003362">
    <property type="entry name" value="Bact_transf"/>
</dbReference>
<proteinExistence type="inferred from homology"/>
<feature type="transmembrane region" description="Helical" evidence="7">
    <location>
        <begin position="88"/>
        <end position="107"/>
    </location>
</feature>
<evidence type="ECO:0000256" key="2">
    <source>
        <dbReference type="ARBA" id="ARBA00006464"/>
    </source>
</evidence>
<dbReference type="GO" id="GO:0016020">
    <property type="term" value="C:membrane"/>
    <property type="evidence" value="ECO:0007669"/>
    <property type="project" value="UniProtKB-SubCell"/>
</dbReference>
<evidence type="ECO:0000256" key="7">
    <source>
        <dbReference type="SAM" id="Phobius"/>
    </source>
</evidence>
<protein>
    <submittedName>
        <fullName evidence="9">Exopolysaccharide biosynthesis polyprenyl glycosylphosphotransferase</fullName>
    </submittedName>
</protein>
<dbReference type="Pfam" id="PF02397">
    <property type="entry name" value="Bac_transf"/>
    <property type="match status" value="1"/>
</dbReference>
<feature type="transmembrane region" description="Helical" evidence="7">
    <location>
        <begin position="14"/>
        <end position="35"/>
    </location>
</feature>
<evidence type="ECO:0000313" key="10">
    <source>
        <dbReference type="Proteomes" id="UP000460221"/>
    </source>
</evidence>
<evidence type="ECO:0000256" key="5">
    <source>
        <dbReference type="ARBA" id="ARBA00022989"/>
    </source>
</evidence>
<dbReference type="GO" id="GO:0016780">
    <property type="term" value="F:phosphotransferase activity, for other substituted phosphate groups"/>
    <property type="evidence" value="ECO:0007669"/>
    <property type="project" value="TreeGrafter"/>
</dbReference>
<evidence type="ECO:0000259" key="8">
    <source>
        <dbReference type="Pfam" id="PF02397"/>
    </source>
</evidence>
<evidence type="ECO:0000256" key="4">
    <source>
        <dbReference type="ARBA" id="ARBA00022692"/>
    </source>
</evidence>
<evidence type="ECO:0000313" key="9">
    <source>
        <dbReference type="EMBL" id="MTD15847.1"/>
    </source>
</evidence>
<evidence type="ECO:0000256" key="3">
    <source>
        <dbReference type="ARBA" id="ARBA00022679"/>
    </source>
</evidence>
<dbReference type="Proteomes" id="UP000460221">
    <property type="component" value="Unassembled WGS sequence"/>
</dbReference>
<reference evidence="9 10" key="1">
    <citation type="submission" date="2019-11" db="EMBL/GenBank/DDBJ databases">
        <authorList>
            <person name="Jiang L.-Q."/>
        </authorList>
    </citation>
    <scope>NUCLEOTIDE SEQUENCE [LARGE SCALE GENOMIC DNA]</scope>
    <source>
        <strain evidence="9 10">YIM 132087</strain>
    </source>
</reference>
<feature type="transmembrane region" description="Helical" evidence="7">
    <location>
        <begin position="47"/>
        <end position="67"/>
    </location>
</feature>
<feature type="transmembrane region" description="Helical" evidence="7">
    <location>
        <begin position="113"/>
        <end position="133"/>
    </location>
</feature>
<comment type="similarity">
    <text evidence="2">Belongs to the bacterial sugar transferase family.</text>
</comment>
<gene>
    <name evidence="9" type="ORF">GIS00_18080</name>
</gene>
<accession>A0A7K1FNW7</accession>
<name>A0A7K1FNW7_9ACTN</name>
<dbReference type="InterPro" id="IPR017475">
    <property type="entry name" value="EPS_sugar_tfrase"/>
</dbReference>
<dbReference type="NCBIfam" id="TIGR03025">
    <property type="entry name" value="EPS_sugtrans"/>
    <property type="match status" value="1"/>
</dbReference>
<dbReference type="PANTHER" id="PTHR30576:SF10">
    <property type="entry name" value="SLL5057 PROTEIN"/>
    <property type="match status" value="1"/>
</dbReference>
<feature type="transmembrane region" description="Helical" evidence="7">
    <location>
        <begin position="297"/>
        <end position="318"/>
    </location>
</feature>
<keyword evidence="3 9" id="KW-0808">Transferase</keyword>
<feature type="domain" description="Bacterial sugar transferase" evidence="8">
    <location>
        <begin position="292"/>
        <end position="479"/>
    </location>
</feature>
<evidence type="ECO:0000256" key="1">
    <source>
        <dbReference type="ARBA" id="ARBA00004141"/>
    </source>
</evidence>
<evidence type="ECO:0000256" key="6">
    <source>
        <dbReference type="ARBA" id="ARBA00023136"/>
    </source>
</evidence>
<sequence length="485" mass="52462">MDPGEGAAGYLRRVVIGDVVVVAAAVAAGAVFRFGLEQARLSSTGAFRTWSYAAVGVAIGIAWLLSLAMNGTWRREPPAPDAIDLRKVVRSTLVLFAVVTAVDYALNIQVARGFLFVTLPLGLLGMVGLRLYWRHWMRRRWARGLDLIETLVVGGRISAVTLADQFRRASAWGYRVCGLCVHGGGRRDLEDGGAGSDHATLGGFPVLGALEDVQAAVAASGASTVVIASTDGFGSAHVRKLSWALEGTGVRLVLAPSMHDVAGQRIRLRPVAGIPLMHVSQASFHGPKLVAKTAVDLIGAFIGLVLLSPVMIALAVAVRSGDGGPVFFRQERVGLDGRTFRMWKFRSMCVDAEARLAALRASSDGNDMLFKMKDDPRVTRIGRVMRRYSLDEIPQLFNVLAGQMSLVGPRPPLVSEVAQYDDDVSRRLMVKPGMTGLWQVSGRSDLSWAESVRLDLYYVENWSPMSDLVIMAQTVRVMLSSRGAY</sequence>
<organism evidence="9 10">
    <name type="scientific">Nakamurella alba</name>
    <dbReference type="NCBI Taxonomy" id="2665158"/>
    <lineage>
        <taxon>Bacteria</taxon>
        <taxon>Bacillati</taxon>
        <taxon>Actinomycetota</taxon>
        <taxon>Actinomycetes</taxon>
        <taxon>Nakamurellales</taxon>
        <taxon>Nakamurellaceae</taxon>
        <taxon>Nakamurella</taxon>
    </lineage>
</organism>
<keyword evidence="4 7" id="KW-0812">Transmembrane</keyword>
<keyword evidence="6 7" id="KW-0472">Membrane</keyword>
<dbReference type="PANTHER" id="PTHR30576">
    <property type="entry name" value="COLANIC BIOSYNTHESIS UDP-GLUCOSE LIPID CARRIER TRANSFERASE"/>
    <property type="match status" value="1"/>
</dbReference>
<dbReference type="Gene3D" id="3.40.50.720">
    <property type="entry name" value="NAD(P)-binding Rossmann-like Domain"/>
    <property type="match status" value="1"/>
</dbReference>
<comment type="caution">
    <text evidence="9">The sequence shown here is derived from an EMBL/GenBank/DDBJ whole genome shotgun (WGS) entry which is preliminary data.</text>
</comment>
<keyword evidence="5 7" id="KW-1133">Transmembrane helix</keyword>
<dbReference type="AlphaFoldDB" id="A0A7K1FNW7"/>
<comment type="subcellular location">
    <subcellularLocation>
        <location evidence="1">Membrane</location>
        <topology evidence="1">Multi-pass membrane protein</topology>
    </subcellularLocation>
</comment>
<dbReference type="EMBL" id="WLYK01000008">
    <property type="protein sequence ID" value="MTD15847.1"/>
    <property type="molecule type" value="Genomic_DNA"/>
</dbReference>